<keyword evidence="1" id="KW-0812">Transmembrane</keyword>
<keyword evidence="1" id="KW-1133">Transmembrane helix</keyword>
<name>A0A2A9DVM1_9MICO</name>
<feature type="transmembrane region" description="Helical" evidence="1">
    <location>
        <begin position="141"/>
        <end position="166"/>
    </location>
</feature>
<gene>
    <name evidence="3" type="ORF">ATJ78_0910</name>
</gene>
<dbReference type="PROSITE" id="PS51257">
    <property type="entry name" value="PROKAR_LIPOPROTEIN"/>
    <property type="match status" value="1"/>
</dbReference>
<dbReference type="Pfam" id="PF02698">
    <property type="entry name" value="DUF218"/>
    <property type="match status" value="1"/>
</dbReference>
<dbReference type="PANTHER" id="PTHR30336">
    <property type="entry name" value="INNER MEMBRANE PROTEIN, PROBABLE PERMEASE"/>
    <property type="match status" value="1"/>
</dbReference>
<evidence type="ECO:0000313" key="3">
    <source>
        <dbReference type="EMBL" id="PFG29990.1"/>
    </source>
</evidence>
<dbReference type="Gene3D" id="3.40.50.620">
    <property type="entry name" value="HUPs"/>
    <property type="match status" value="1"/>
</dbReference>
<organism evidence="3 4">
    <name type="scientific">Paramicrobacterium agarici</name>
    <dbReference type="NCBI Taxonomy" id="630514"/>
    <lineage>
        <taxon>Bacteria</taxon>
        <taxon>Bacillati</taxon>
        <taxon>Actinomycetota</taxon>
        <taxon>Actinomycetes</taxon>
        <taxon>Micrococcales</taxon>
        <taxon>Microbacteriaceae</taxon>
        <taxon>Paramicrobacterium</taxon>
    </lineage>
</organism>
<feature type="transmembrane region" description="Helical" evidence="1">
    <location>
        <begin position="115"/>
        <end position="135"/>
    </location>
</feature>
<feature type="transmembrane region" description="Helical" evidence="1">
    <location>
        <begin position="12"/>
        <end position="35"/>
    </location>
</feature>
<accession>A0A2A9DVM1</accession>
<evidence type="ECO:0000313" key="4">
    <source>
        <dbReference type="Proteomes" id="UP000221369"/>
    </source>
</evidence>
<dbReference type="CDD" id="cd06259">
    <property type="entry name" value="YdcF-like"/>
    <property type="match status" value="1"/>
</dbReference>
<reference evidence="3 4" key="1">
    <citation type="submission" date="2017-10" db="EMBL/GenBank/DDBJ databases">
        <title>Sequencing the genomes of 1000 actinobacteria strains.</title>
        <authorList>
            <person name="Klenk H.-P."/>
        </authorList>
    </citation>
    <scope>NUCLEOTIDE SEQUENCE [LARGE SCALE GENOMIC DNA]</scope>
    <source>
        <strain evidence="3 4">DSM 21798</strain>
    </source>
</reference>
<dbReference type="AlphaFoldDB" id="A0A2A9DVM1"/>
<feature type="domain" description="DUF218" evidence="2">
    <location>
        <begin position="178"/>
        <end position="323"/>
    </location>
</feature>
<feature type="transmembrane region" description="Helical" evidence="1">
    <location>
        <begin position="71"/>
        <end position="95"/>
    </location>
</feature>
<evidence type="ECO:0000256" key="1">
    <source>
        <dbReference type="SAM" id="Phobius"/>
    </source>
</evidence>
<dbReference type="InterPro" id="IPR014729">
    <property type="entry name" value="Rossmann-like_a/b/a_fold"/>
</dbReference>
<dbReference type="GO" id="GO:0005886">
    <property type="term" value="C:plasma membrane"/>
    <property type="evidence" value="ECO:0007669"/>
    <property type="project" value="TreeGrafter"/>
</dbReference>
<feature type="transmembrane region" description="Helical" evidence="1">
    <location>
        <begin position="331"/>
        <end position="352"/>
    </location>
</feature>
<protein>
    <submittedName>
        <fullName evidence="3">Uncharacterized SAM-binding protein YcdF (DUF218 family)</fullName>
    </submittedName>
</protein>
<dbReference type="InterPro" id="IPR051599">
    <property type="entry name" value="Cell_Envelope_Assoc"/>
</dbReference>
<proteinExistence type="predicted"/>
<sequence>MLRSRERRGAAASVCSVTTMLLLAIGIVFGACYLVSHKKDPRLLRNGPFLVAAIAFGGVGILLVLAEYNFFAAVALWLLALAIPLSILVFGIGLIANGITMLRREGHSLGNQLSLIVGVIVLALPVVSVVLVLQFGMTGFWLAALIGLASAYASVAFVSFAVYSVVYGRMRHSFTPAAIVVHGSGLIRGRVPPLLRGRLDRGLQVYRKELARGNRPLLVPSGGQGDDEPRPEGEAMAEYLRDQGVPASDILSETTSTSTSENITRSLELLESVGRSGPIMLVTSDYHVLRTASLARRMNVDAQVVGSRTARYFVPSAFIREFIALLVENHVATLIAVGTFAVLLVAILVGALNSALG</sequence>
<dbReference type="EMBL" id="PDJE01000001">
    <property type="protein sequence ID" value="PFG29990.1"/>
    <property type="molecule type" value="Genomic_DNA"/>
</dbReference>
<dbReference type="PANTHER" id="PTHR30336:SF4">
    <property type="entry name" value="ENVELOPE BIOGENESIS FACTOR ELYC"/>
    <property type="match status" value="1"/>
</dbReference>
<dbReference type="InterPro" id="IPR003848">
    <property type="entry name" value="DUF218"/>
</dbReference>
<dbReference type="GO" id="GO:0000270">
    <property type="term" value="P:peptidoglycan metabolic process"/>
    <property type="evidence" value="ECO:0007669"/>
    <property type="project" value="TreeGrafter"/>
</dbReference>
<keyword evidence="1" id="KW-0472">Membrane</keyword>
<feature type="transmembrane region" description="Helical" evidence="1">
    <location>
        <begin position="47"/>
        <end position="65"/>
    </location>
</feature>
<dbReference type="Proteomes" id="UP000221369">
    <property type="component" value="Unassembled WGS sequence"/>
</dbReference>
<comment type="caution">
    <text evidence="3">The sequence shown here is derived from an EMBL/GenBank/DDBJ whole genome shotgun (WGS) entry which is preliminary data.</text>
</comment>
<keyword evidence="4" id="KW-1185">Reference proteome</keyword>
<dbReference type="GO" id="GO:0043164">
    <property type="term" value="P:Gram-negative-bacterium-type cell wall biogenesis"/>
    <property type="evidence" value="ECO:0007669"/>
    <property type="project" value="TreeGrafter"/>
</dbReference>
<evidence type="ECO:0000259" key="2">
    <source>
        <dbReference type="Pfam" id="PF02698"/>
    </source>
</evidence>